<name>H8G9A8_9PSEU</name>
<dbReference type="SUPFAM" id="SSF52540">
    <property type="entry name" value="P-loop containing nucleoside triphosphate hydrolases"/>
    <property type="match status" value="1"/>
</dbReference>
<dbReference type="OrthoDB" id="9814088at2"/>
<evidence type="ECO:0000313" key="2">
    <source>
        <dbReference type="EMBL" id="EHY87493.1"/>
    </source>
</evidence>
<evidence type="ECO:0008006" key="4">
    <source>
        <dbReference type="Google" id="ProtNLM"/>
    </source>
</evidence>
<dbReference type="PRINTS" id="PR00507">
    <property type="entry name" value="N12N6MTFRASE"/>
</dbReference>
<dbReference type="PANTHER" id="PTHR41313:SF1">
    <property type="entry name" value="DNA METHYLASE ADENINE-SPECIFIC DOMAIN-CONTAINING PROTEIN"/>
    <property type="match status" value="1"/>
</dbReference>
<keyword evidence="1" id="KW-0238">DNA-binding</keyword>
<dbReference type="InterPro" id="IPR010998">
    <property type="entry name" value="Integrase_recombinase_N"/>
</dbReference>
<dbReference type="PANTHER" id="PTHR41313">
    <property type="entry name" value="ADENINE-SPECIFIC METHYLTRANSFERASE"/>
    <property type="match status" value="1"/>
</dbReference>
<dbReference type="InterPro" id="IPR027417">
    <property type="entry name" value="P-loop_NTPase"/>
</dbReference>
<dbReference type="InterPro" id="IPR052933">
    <property type="entry name" value="DNA_Protect_Modify"/>
</dbReference>
<dbReference type="SUPFAM" id="SSF47823">
    <property type="entry name" value="lambda integrase-like, N-terminal domain"/>
    <property type="match status" value="1"/>
</dbReference>
<reference evidence="2 3" key="1">
    <citation type="journal article" date="2012" name="Stand. Genomic Sci.">
        <title>Genome sequence of the soil bacterium Saccharomonospora azurea type strain (NA-128(T)).</title>
        <authorList>
            <person name="Klenk H.P."/>
            <person name="Held B."/>
            <person name="Lucas S."/>
            <person name="Lapidus A."/>
            <person name="Copeland A."/>
            <person name="Hammon N."/>
            <person name="Pitluck S."/>
            <person name="Goodwin L.A."/>
            <person name="Han C."/>
            <person name="Tapia R."/>
            <person name="Brambilla E.M."/>
            <person name="Potter G."/>
            <person name="Land M."/>
            <person name="Ivanova N."/>
            <person name="Rohde M."/>
            <person name="Goker M."/>
            <person name="Detter J.C."/>
            <person name="Kyrpides N.C."/>
            <person name="Woyke T."/>
        </authorList>
    </citation>
    <scope>NUCLEOTIDE SEQUENCE [LARGE SCALE GENOMIC DNA]</scope>
    <source>
        <strain evidence="2 3">NA-128</strain>
    </source>
</reference>
<dbReference type="HOGENOM" id="CLU_000181_5_0_11"/>
<dbReference type="RefSeq" id="WP_005438357.1">
    <property type="nucleotide sequence ID" value="NZ_CM001466.1"/>
</dbReference>
<dbReference type="CDD" id="cd02440">
    <property type="entry name" value="AdoMet_MTases"/>
    <property type="match status" value="1"/>
</dbReference>
<keyword evidence="3" id="KW-1185">Reference proteome</keyword>
<dbReference type="Gene3D" id="3.40.50.150">
    <property type="entry name" value="Vaccinia Virus protein VP39"/>
    <property type="match status" value="1"/>
</dbReference>
<evidence type="ECO:0000313" key="3">
    <source>
        <dbReference type="Proteomes" id="UP000004705"/>
    </source>
</evidence>
<gene>
    <name evidence="2" type="ORF">SacazDRAFT_00535</name>
</gene>
<dbReference type="Gene3D" id="1.10.150.130">
    <property type="match status" value="1"/>
</dbReference>
<accession>H8G9A8</accession>
<dbReference type="GO" id="GO:0003677">
    <property type="term" value="F:DNA binding"/>
    <property type="evidence" value="ECO:0007669"/>
    <property type="project" value="UniProtKB-KW"/>
</dbReference>
<dbReference type="InterPro" id="IPR029063">
    <property type="entry name" value="SAM-dependent_MTases_sf"/>
</dbReference>
<sequence>MPQLFDEHLDTFTAQRDELRELLTDEQYRAAARSTLNAHYTDAALVEVIWEGLARLGFPGGTVLEPGCGSGHFIGLAPDTARMVGVEREPISAAIAAALYPHADIHTASFADITTTEASFDAAVGNVPFANITLHDPRHNTGKHSLHNHFIIKSLHLTRPGGLVAVLTSRYTMDARNPAARREMAQLADLVGAIRLPSGAHRRAAGTEVVTDLLIFRRREPERPALNTEAWERVVHTTLGDDGPEIEINRYFLDHPEHVLGDLKVGRGRFSADELVVHGELADLPERLAAVVERVAADALERGLGMTPPPETPVETRPTTTVSVVDPEAARFEGFLAARPDGTFTRRVASADQPYTPLAKQADELRALLGLRDTAMALIKAEQASVDDTSEITGLRAELNSRYEAYSEQYGAINRFTVRRQARQGWHVFRQWCEQRGYESIPANPDDLRLYFEDLRRAGVGQDILSRHLDSITKAHTRAFEREVGKAATKLAKHHSDPEEKRRQLLEEHTPLDLLRRADQEDLRMPEEVVQAAGEVIAQAPQKTNDMVDLDELGLRNEITMRPPQGGFSDDPFANYVRALEKFDPSTQTARKADIFLRRVINPVPERLGAETAEEALSICLDTHSRVDLHVIADLLGLPGPQEARAALGEMVYDDPDTGEPVWAPLYLSGNVRQKLARAELAAADNPVFKVNVAALRRVVPKDLGPEDIEVRIGSWIGPEYVQAFLREVLGDRTVTVESAAGMWTIDNKDYRKSVRVAATEIWGGGGLDAYQLTEKLLIGAPIQVKKTIEVEGSEREVLDVEATENAQDKAAEIGDRFADWIWEDTSRAASVMRRYNELFNAEIPADFSSVELSLPGLSQTAPPLRPHQKEAVARIIYQPATGLVHDVGAGKTLEIIVGMGV</sequence>
<dbReference type="Proteomes" id="UP000004705">
    <property type="component" value="Chromosome"/>
</dbReference>
<dbReference type="EMBL" id="CM001466">
    <property type="protein sequence ID" value="EHY87493.1"/>
    <property type="molecule type" value="Genomic_DNA"/>
</dbReference>
<dbReference type="SUPFAM" id="SSF53335">
    <property type="entry name" value="S-adenosyl-L-methionine-dependent methyltransferases"/>
    <property type="match status" value="1"/>
</dbReference>
<organism evidence="2 3">
    <name type="scientific">Saccharomonospora azurea NA-128</name>
    <dbReference type="NCBI Taxonomy" id="882081"/>
    <lineage>
        <taxon>Bacteria</taxon>
        <taxon>Bacillati</taxon>
        <taxon>Actinomycetota</taxon>
        <taxon>Actinomycetes</taxon>
        <taxon>Pseudonocardiales</taxon>
        <taxon>Pseudonocardiaceae</taxon>
        <taxon>Saccharomonospora</taxon>
    </lineage>
</organism>
<evidence type="ECO:0000256" key="1">
    <source>
        <dbReference type="ARBA" id="ARBA00023125"/>
    </source>
</evidence>
<protein>
    <recommendedName>
        <fullName evidence="4">DNA methylase</fullName>
    </recommendedName>
</protein>
<dbReference type="AlphaFoldDB" id="H8G9A8"/>
<proteinExistence type="predicted"/>